<evidence type="ECO:0000256" key="5">
    <source>
        <dbReference type="ARBA" id="ARBA00022898"/>
    </source>
</evidence>
<evidence type="ECO:0000256" key="4">
    <source>
        <dbReference type="ARBA" id="ARBA00022679"/>
    </source>
</evidence>
<evidence type="ECO:0000256" key="7">
    <source>
        <dbReference type="RuleBase" id="RU000587"/>
    </source>
</evidence>
<dbReference type="InterPro" id="IPR000811">
    <property type="entry name" value="Glyco_trans_35"/>
</dbReference>
<dbReference type="EC" id="2.4.1.1" evidence="7"/>
<dbReference type="GO" id="GO:0004645">
    <property type="term" value="F:1,4-alpha-oligoglucan phosphorylase activity"/>
    <property type="evidence" value="ECO:0007669"/>
    <property type="project" value="UniProtKB-EC"/>
</dbReference>
<dbReference type="RefSeq" id="WP_203626370.1">
    <property type="nucleotide sequence ID" value="NZ_BOLQ01000004.1"/>
</dbReference>
<name>A0ABW4CJD3_9LACO</name>
<keyword evidence="5 7" id="KW-0663">Pyridoxal phosphate</keyword>
<dbReference type="Pfam" id="PF00343">
    <property type="entry name" value="Phosphorylase"/>
    <property type="match status" value="1"/>
</dbReference>
<proteinExistence type="inferred from homology"/>
<dbReference type="PIRSF" id="PIRSF000460">
    <property type="entry name" value="Pprylas_GlgP"/>
    <property type="match status" value="1"/>
</dbReference>
<dbReference type="NCBIfam" id="TIGR02093">
    <property type="entry name" value="P_ylase"/>
    <property type="match status" value="1"/>
</dbReference>
<evidence type="ECO:0000256" key="1">
    <source>
        <dbReference type="ARBA" id="ARBA00001933"/>
    </source>
</evidence>
<protein>
    <recommendedName>
        <fullName evidence="7">Alpha-1,4 glucan phosphorylase</fullName>
        <ecNumber evidence="7">2.4.1.1</ecNumber>
    </recommendedName>
</protein>
<comment type="similarity">
    <text evidence="2 7">Belongs to the glycogen phosphorylase family.</text>
</comment>
<comment type="function">
    <text evidence="7">Allosteric enzyme that catalyzes the rate-limiting step in glycogen catabolism, the phosphorolytic cleavage of glycogen to produce glucose-1-phosphate, and plays a central role in maintaining cellular and organismal glucose homeostasis.</text>
</comment>
<dbReference type="PANTHER" id="PTHR11468">
    <property type="entry name" value="GLYCOGEN PHOSPHORYLASE"/>
    <property type="match status" value="1"/>
</dbReference>
<keyword evidence="9" id="KW-1185">Reference proteome</keyword>
<accession>A0ABW4CJD3</accession>
<comment type="caution">
    <text evidence="8">The sequence shown here is derived from an EMBL/GenBank/DDBJ whole genome shotgun (WGS) entry which is preliminary data.</text>
</comment>
<comment type="cofactor">
    <cofactor evidence="1 7">
        <name>pyridoxal 5'-phosphate</name>
        <dbReference type="ChEBI" id="CHEBI:597326"/>
    </cofactor>
</comment>
<evidence type="ECO:0000256" key="3">
    <source>
        <dbReference type="ARBA" id="ARBA00022676"/>
    </source>
</evidence>
<dbReference type="Gene3D" id="3.40.50.2000">
    <property type="entry name" value="Glycogen Phosphorylase B"/>
    <property type="match status" value="2"/>
</dbReference>
<reference evidence="9" key="1">
    <citation type="journal article" date="2019" name="Int. J. Syst. Evol. Microbiol.">
        <title>The Global Catalogue of Microorganisms (GCM) 10K type strain sequencing project: providing services to taxonomists for standard genome sequencing and annotation.</title>
        <authorList>
            <consortium name="The Broad Institute Genomics Platform"/>
            <consortium name="The Broad Institute Genome Sequencing Center for Infectious Disease"/>
            <person name="Wu L."/>
            <person name="Ma J."/>
        </authorList>
    </citation>
    <scope>NUCLEOTIDE SEQUENCE [LARGE SCALE GENOMIC DNA]</scope>
    <source>
        <strain evidence="9">CCM 8980</strain>
    </source>
</reference>
<dbReference type="EMBL" id="JBHTOC010000010">
    <property type="protein sequence ID" value="MFD1430164.1"/>
    <property type="molecule type" value="Genomic_DNA"/>
</dbReference>
<dbReference type="SUPFAM" id="SSF53756">
    <property type="entry name" value="UDP-Glycosyltransferase/glycogen phosphorylase"/>
    <property type="match status" value="1"/>
</dbReference>
<organism evidence="8 9">
    <name type="scientific">Lacticaseibacillus mingshuiensis</name>
    <dbReference type="NCBI Taxonomy" id="2799574"/>
    <lineage>
        <taxon>Bacteria</taxon>
        <taxon>Bacillati</taxon>
        <taxon>Bacillota</taxon>
        <taxon>Bacilli</taxon>
        <taxon>Lactobacillales</taxon>
        <taxon>Lactobacillaceae</taxon>
        <taxon>Lacticaseibacillus</taxon>
    </lineage>
</organism>
<comment type="catalytic activity">
    <reaction evidence="7">
        <text>[(1-&gt;4)-alpha-D-glucosyl](n) + phosphate = [(1-&gt;4)-alpha-D-glucosyl](n-1) + alpha-D-glucose 1-phosphate</text>
        <dbReference type="Rhea" id="RHEA:41732"/>
        <dbReference type="Rhea" id="RHEA-COMP:9584"/>
        <dbReference type="Rhea" id="RHEA-COMP:9586"/>
        <dbReference type="ChEBI" id="CHEBI:15444"/>
        <dbReference type="ChEBI" id="CHEBI:43474"/>
        <dbReference type="ChEBI" id="CHEBI:58601"/>
        <dbReference type="EC" id="2.4.1.1"/>
    </reaction>
</comment>
<sequence>MNLTKEQVSQLLHEAAITLFADSLEELPPRQQYQALAFVVKGLAGPTWAAAKHGADERGQKQVYYFAIEFMPGRLLASNLLNLGILEPVEAGLRDLGLDPAALYAEETEPGLGNGGLGRLGSAFLDAMAAVGIVGNGNGVRYDQGLFEQRFVDGYQVELPDDWLRDADVWETRKADRAVIVRFGGQVLLDRDRLGQITPVYRGAEEVFAVPYDTAIIGYHQPRIDTMRLWHAEPVPDAPEVLTAAARARITAITETLYPDDSNLAGQELRLRQEYFFVSAGLQSIVAHFLKYHKSVLQLPKYVAVHINDTHPALAVAELMRLLLDEHHLSWESAWQTTVATLSYTNHTLLPEALEQWPVDLLAAQLPRLWQLIQEIDRRFRLRYTGPFGQLLVDRAAPVVDGQIKMAALAVIGSHTVNGVAKLHTQLLKTQTLKELATIFPARFVNKTNGITPRRWLQLADAPLAGLLDVQIGPGWRTDARDIAALADKQDDPAVLDALIAAKQANKVALAGYIQETLGLRVSPAMIFDVQIKRMHAYKRQLLHVLGILEAYQALRAGEKRPPRLHIFAAKAAPSYTYAKDIIKLINTVADLVNHDPAVNGALQVAFLPNYNVSLAEKIVPAADISEQISLAGMEASGTSNMKLMTDGAITLATLDGANIEIAEAVGTSNIALFGMTAEEVAARRTAGYDPAAIAEADPRLKKSLGMLIDGSLPLGSAGHTIYESLLVDHDEYFVLADYASYIHASRVLDQLWTDPHGWAAVALQNIAASGRFSADDTVRRYAKEIWHALPARGGQEKWQN</sequence>
<dbReference type="Proteomes" id="UP001597196">
    <property type="component" value="Unassembled WGS sequence"/>
</dbReference>
<evidence type="ECO:0000256" key="2">
    <source>
        <dbReference type="ARBA" id="ARBA00006047"/>
    </source>
</evidence>
<gene>
    <name evidence="8" type="primary">glgP</name>
    <name evidence="8" type="ORF">ACFQ4P_07890</name>
</gene>
<keyword evidence="6 7" id="KW-0119">Carbohydrate metabolism</keyword>
<evidence type="ECO:0000313" key="8">
    <source>
        <dbReference type="EMBL" id="MFD1430164.1"/>
    </source>
</evidence>
<evidence type="ECO:0000256" key="6">
    <source>
        <dbReference type="ARBA" id="ARBA00023277"/>
    </source>
</evidence>
<dbReference type="PANTHER" id="PTHR11468:SF3">
    <property type="entry name" value="GLYCOGEN PHOSPHORYLASE, LIVER FORM"/>
    <property type="match status" value="1"/>
</dbReference>
<dbReference type="InterPro" id="IPR011833">
    <property type="entry name" value="Glycg_phsphrylas"/>
</dbReference>
<keyword evidence="4 7" id="KW-0808">Transferase</keyword>
<evidence type="ECO:0000313" key="9">
    <source>
        <dbReference type="Proteomes" id="UP001597196"/>
    </source>
</evidence>
<keyword evidence="3 7" id="KW-0328">Glycosyltransferase</keyword>